<reference evidence="15 16" key="1">
    <citation type="submission" date="2024-01" db="EMBL/GenBank/DDBJ databases">
        <title>Hyphobacterium bacterium isolated from marine sediment.</title>
        <authorList>
            <person name="Zhao S."/>
        </authorList>
    </citation>
    <scope>NUCLEOTIDE SEQUENCE [LARGE SCALE GENOMIC DNA]</scope>
    <source>
        <strain evidence="16">HN65</strain>
    </source>
</reference>
<evidence type="ECO:0000256" key="7">
    <source>
        <dbReference type="ARBA" id="ARBA00022490"/>
    </source>
</evidence>
<keyword evidence="11" id="KW-0479">Metal-binding</keyword>
<dbReference type="Gene3D" id="3.50.30.10">
    <property type="entry name" value="Phosphohistidine domain"/>
    <property type="match status" value="1"/>
</dbReference>
<evidence type="ECO:0000256" key="3">
    <source>
        <dbReference type="ARBA" id="ARBA00004496"/>
    </source>
</evidence>
<keyword evidence="16" id="KW-1185">Reference proteome</keyword>
<dbReference type="PANTHER" id="PTHR46244:SF6">
    <property type="entry name" value="PHOSPHOENOLPYRUVATE-PROTEIN PHOSPHOTRANSFERASE"/>
    <property type="match status" value="1"/>
</dbReference>
<accession>A0ABU7LQ98</accession>
<dbReference type="SMART" id="SM00065">
    <property type="entry name" value="GAF"/>
    <property type="match status" value="1"/>
</dbReference>
<evidence type="ECO:0000256" key="1">
    <source>
        <dbReference type="ARBA" id="ARBA00000683"/>
    </source>
</evidence>
<dbReference type="SUPFAM" id="SSF55781">
    <property type="entry name" value="GAF domain-like"/>
    <property type="match status" value="1"/>
</dbReference>
<dbReference type="InterPro" id="IPR036637">
    <property type="entry name" value="Phosphohistidine_dom_sf"/>
</dbReference>
<gene>
    <name evidence="15" type="primary">ptsP</name>
    <name evidence="15" type="ORF">V0U79_06840</name>
</gene>
<evidence type="ECO:0000313" key="15">
    <source>
        <dbReference type="EMBL" id="MEE2526077.1"/>
    </source>
</evidence>
<dbReference type="Gene3D" id="1.10.274.10">
    <property type="entry name" value="PtsI, HPr-binding domain"/>
    <property type="match status" value="1"/>
</dbReference>
<dbReference type="InterPro" id="IPR008279">
    <property type="entry name" value="PEP-util_enz_mobile_dom"/>
</dbReference>
<evidence type="ECO:0000256" key="10">
    <source>
        <dbReference type="ARBA" id="ARBA00022683"/>
    </source>
</evidence>
<protein>
    <recommendedName>
        <fullName evidence="5">phosphoenolpyruvate--protein phosphotransferase</fullName>
        <ecNumber evidence="5">2.7.3.9</ecNumber>
    </recommendedName>
</protein>
<dbReference type="Pfam" id="PF00391">
    <property type="entry name" value="PEP-utilizers"/>
    <property type="match status" value="1"/>
</dbReference>
<organism evidence="15 16">
    <name type="scientific">Hyphobacterium lacteum</name>
    <dbReference type="NCBI Taxonomy" id="3116575"/>
    <lineage>
        <taxon>Bacteria</taxon>
        <taxon>Pseudomonadati</taxon>
        <taxon>Pseudomonadota</taxon>
        <taxon>Alphaproteobacteria</taxon>
        <taxon>Maricaulales</taxon>
        <taxon>Maricaulaceae</taxon>
        <taxon>Hyphobacterium</taxon>
    </lineage>
</organism>
<evidence type="ECO:0000313" key="16">
    <source>
        <dbReference type="Proteomes" id="UP001354971"/>
    </source>
</evidence>
<dbReference type="SUPFAM" id="SSF51621">
    <property type="entry name" value="Phosphoenolpyruvate/pyruvate domain"/>
    <property type="match status" value="1"/>
</dbReference>
<comment type="subcellular location">
    <subcellularLocation>
        <location evidence="3">Cytoplasm</location>
    </subcellularLocation>
</comment>
<keyword evidence="13" id="KW-0460">Magnesium</keyword>
<dbReference type="Pfam" id="PF01590">
    <property type="entry name" value="GAF"/>
    <property type="match status" value="1"/>
</dbReference>
<sequence>MDDVLNNSEARDLAPGPRRLLSRLRSLMAAQENAQKRLDHLTGMIAEETGADVSSIYLARRSGALELCATHGLKQEAVHNTRLQHGEGLVGQVALTAKPLSVADAQQHPAFSYRPETGEEPFKSFVGVPILRGGRLVGVLTSQTIDGRQLADGEIETLQTVAMILAEIIASGQIIAPEDLAGLDVRPSKSERFQGGAFSPGLAIGVAVVHEPHVSPVRLIADDPDDEEARLDIAINELRRAIDDMLDAGRLPFGGPTRDVLEAYRMFAHDRGWLRQLRDAVKQGLTAEAAVERVRNEHRARLMQAKDMNFRERLHDLEDLANRLLRHLDETTKDAGAPLPDNSVLIARSIGPAELLDYDRSKLKGLALEEGSASSHAVIVAKALGIPLVGRVEGALDRVETGDPVILDGEFGLLHIRPNEEVREAYADRAEAITRQAAEFAKLKDTPSVTADGQAFELHLNAGLLVELKRLEETGAAGIGLFRTEFQFMVADTLPMVEEQTTLYSAVMDACGSRPAVFRTLDLGGDKVTASAPAMREPNPALGWRAIRMGLDRPGLLRLQLRALIRAAAGRRLDVLFPMIAAPWEFFAACDMLEAEIERARKHGHQLPESWHAGLMLETPGMAFAIEEALPRADFVAVGANDLMQYFFAADRLNARVSDRYDILSPPALRLFRHVQQACAAQNVPVSICGETASKPLEAAVLLALGYSKLSMAASSIAPVRTLLNDVDVKKLGAWLASRLDQPGRTLRTGLLEAGDDAGLPPEAVDNSRII</sequence>
<dbReference type="NCBIfam" id="TIGR01417">
    <property type="entry name" value="PTS_I_fam"/>
    <property type="match status" value="1"/>
</dbReference>
<comment type="similarity">
    <text evidence="4">Belongs to the PEP-utilizing enzyme family.</text>
</comment>
<keyword evidence="6" id="KW-0813">Transport</keyword>
<dbReference type="GO" id="GO:0008965">
    <property type="term" value="F:phosphoenolpyruvate-protein phosphotransferase activity"/>
    <property type="evidence" value="ECO:0007669"/>
    <property type="project" value="UniProtKB-EC"/>
</dbReference>
<evidence type="ECO:0000256" key="5">
    <source>
        <dbReference type="ARBA" id="ARBA00012232"/>
    </source>
</evidence>
<evidence type="ECO:0000256" key="13">
    <source>
        <dbReference type="ARBA" id="ARBA00022842"/>
    </source>
</evidence>
<keyword evidence="10" id="KW-0598">Phosphotransferase system</keyword>
<dbReference type="PRINTS" id="PR01736">
    <property type="entry name" value="PHPHTRNFRASE"/>
</dbReference>
<dbReference type="Proteomes" id="UP001354971">
    <property type="component" value="Unassembled WGS sequence"/>
</dbReference>
<dbReference type="EMBL" id="JAZDRP010000003">
    <property type="protein sequence ID" value="MEE2526077.1"/>
    <property type="molecule type" value="Genomic_DNA"/>
</dbReference>
<dbReference type="InterPro" id="IPR008731">
    <property type="entry name" value="PTS_EIN"/>
</dbReference>
<dbReference type="InterPro" id="IPR040442">
    <property type="entry name" value="Pyrv_kinase-like_dom_sf"/>
</dbReference>
<dbReference type="Pfam" id="PF05524">
    <property type="entry name" value="PEP-utilisers_N"/>
    <property type="match status" value="1"/>
</dbReference>
<dbReference type="Gene3D" id="3.20.20.60">
    <property type="entry name" value="Phosphoenolpyruvate-binding domains"/>
    <property type="match status" value="1"/>
</dbReference>
<comment type="cofactor">
    <cofactor evidence="2">
        <name>Mg(2+)</name>
        <dbReference type="ChEBI" id="CHEBI:18420"/>
    </cofactor>
</comment>
<name>A0ABU7LQ98_9PROT</name>
<evidence type="ECO:0000256" key="12">
    <source>
        <dbReference type="ARBA" id="ARBA00022777"/>
    </source>
</evidence>
<dbReference type="InterPro" id="IPR003018">
    <property type="entry name" value="GAF"/>
</dbReference>
<evidence type="ECO:0000256" key="2">
    <source>
        <dbReference type="ARBA" id="ARBA00001946"/>
    </source>
</evidence>
<proteinExistence type="inferred from homology"/>
<comment type="catalytic activity">
    <reaction evidence="1">
        <text>L-histidyl-[protein] + phosphoenolpyruvate = N(pros)-phospho-L-histidyl-[protein] + pyruvate</text>
        <dbReference type="Rhea" id="RHEA:23880"/>
        <dbReference type="Rhea" id="RHEA-COMP:9745"/>
        <dbReference type="Rhea" id="RHEA-COMP:9746"/>
        <dbReference type="ChEBI" id="CHEBI:15361"/>
        <dbReference type="ChEBI" id="CHEBI:29979"/>
        <dbReference type="ChEBI" id="CHEBI:58702"/>
        <dbReference type="ChEBI" id="CHEBI:64837"/>
        <dbReference type="EC" id="2.7.3.9"/>
    </reaction>
</comment>
<keyword evidence="12" id="KW-0418">Kinase</keyword>
<dbReference type="EC" id="2.7.3.9" evidence="5"/>
<evidence type="ECO:0000256" key="8">
    <source>
        <dbReference type="ARBA" id="ARBA00022597"/>
    </source>
</evidence>
<evidence type="ECO:0000259" key="14">
    <source>
        <dbReference type="SMART" id="SM00065"/>
    </source>
</evidence>
<dbReference type="RefSeq" id="WP_330198736.1">
    <property type="nucleotide sequence ID" value="NZ_JAZDRP010000003.1"/>
</dbReference>
<evidence type="ECO:0000256" key="11">
    <source>
        <dbReference type="ARBA" id="ARBA00022723"/>
    </source>
</evidence>
<evidence type="ECO:0000256" key="6">
    <source>
        <dbReference type="ARBA" id="ARBA00022448"/>
    </source>
</evidence>
<dbReference type="Pfam" id="PF02896">
    <property type="entry name" value="PEP-utilizers_C"/>
    <property type="match status" value="1"/>
</dbReference>
<dbReference type="InterPro" id="IPR050499">
    <property type="entry name" value="PEP-utilizing_PTS_enzyme"/>
</dbReference>
<comment type="caution">
    <text evidence="15">The sequence shown here is derived from an EMBL/GenBank/DDBJ whole genome shotgun (WGS) entry which is preliminary data.</text>
</comment>
<dbReference type="PANTHER" id="PTHR46244">
    <property type="entry name" value="PHOSPHOENOLPYRUVATE-PROTEIN PHOSPHOTRANSFERASE"/>
    <property type="match status" value="1"/>
</dbReference>
<dbReference type="InterPro" id="IPR006318">
    <property type="entry name" value="PTS_EI-like"/>
</dbReference>
<evidence type="ECO:0000256" key="4">
    <source>
        <dbReference type="ARBA" id="ARBA00007837"/>
    </source>
</evidence>
<evidence type="ECO:0000256" key="9">
    <source>
        <dbReference type="ARBA" id="ARBA00022679"/>
    </source>
</evidence>
<dbReference type="InterPro" id="IPR036618">
    <property type="entry name" value="PtsI_HPr-bd_sf"/>
</dbReference>
<keyword evidence="8" id="KW-0762">Sugar transport</keyword>
<keyword evidence="7" id="KW-0963">Cytoplasm</keyword>
<dbReference type="InterPro" id="IPR000121">
    <property type="entry name" value="PEP_util_C"/>
</dbReference>
<dbReference type="InterPro" id="IPR029016">
    <property type="entry name" value="GAF-like_dom_sf"/>
</dbReference>
<dbReference type="SUPFAM" id="SSF47831">
    <property type="entry name" value="Enzyme I of the PEP:sugar phosphotransferase system HPr-binding (sub)domain"/>
    <property type="match status" value="1"/>
</dbReference>
<dbReference type="InterPro" id="IPR015813">
    <property type="entry name" value="Pyrv/PenolPyrv_kinase-like_dom"/>
</dbReference>
<feature type="domain" description="GAF" evidence="14">
    <location>
        <begin position="33"/>
        <end position="179"/>
    </location>
</feature>
<dbReference type="Gene3D" id="3.30.450.40">
    <property type="match status" value="1"/>
</dbReference>
<keyword evidence="9 15" id="KW-0808">Transferase</keyword>
<dbReference type="SUPFAM" id="SSF52009">
    <property type="entry name" value="Phosphohistidine domain"/>
    <property type="match status" value="1"/>
</dbReference>